<evidence type="ECO:0000256" key="5">
    <source>
        <dbReference type="ARBA" id="ARBA00022741"/>
    </source>
</evidence>
<feature type="binding site" evidence="9">
    <location>
        <position position="71"/>
    </location>
    <ligand>
        <name>substrate</name>
    </ligand>
</feature>
<feature type="domain" description="Aspartate/glutamate/uridylate kinase" evidence="10">
    <location>
        <begin position="11"/>
        <end position="245"/>
    </location>
</feature>
<dbReference type="GO" id="GO:0005737">
    <property type="term" value="C:cytoplasm"/>
    <property type="evidence" value="ECO:0007669"/>
    <property type="project" value="UniProtKB-SubCell"/>
</dbReference>
<keyword evidence="9" id="KW-0963">Cytoplasm</keyword>
<evidence type="ECO:0000256" key="4">
    <source>
        <dbReference type="ARBA" id="ARBA00022679"/>
    </source>
</evidence>
<accession>A0A6B1DXG9</accession>
<dbReference type="NCBIfam" id="TIGR00761">
    <property type="entry name" value="argB"/>
    <property type="match status" value="1"/>
</dbReference>
<dbReference type="UniPathway" id="UPA00068">
    <property type="reaction ID" value="UER00107"/>
</dbReference>
<dbReference type="InterPro" id="IPR037528">
    <property type="entry name" value="ArgB"/>
</dbReference>
<comment type="pathway">
    <text evidence="1 9">Amino-acid biosynthesis; L-arginine biosynthesis; N(2)-acetyl-L-ornithine from L-glutamate: step 2/4.</text>
</comment>
<evidence type="ECO:0000313" key="11">
    <source>
        <dbReference type="EMBL" id="MYD91607.1"/>
    </source>
</evidence>
<organism evidence="11">
    <name type="scientific">Caldilineaceae bacterium SB0662_bin_9</name>
    <dbReference type="NCBI Taxonomy" id="2605258"/>
    <lineage>
        <taxon>Bacteria</taxon>
        <taxon>Bacillati</taxon>
        <taxon>Chloroflexota</taxon>
        <taxon>Caldilineae</taxon>
        <taxon>Caldilineales</taxon>
        <taxon>Caldilineaceae</taxon>
    </lineage>
</organism>
<keyword evidence="7 9" id="KW-0067">ATP-binding</keyword>
<evidence type="ECO:0000256" key="9">
    <source>
        <dbReference type="HAMAP-Rule" id="MF_00082"/>
    </source>
</evidence>
<keyword evidence="6 9" id="KW-0418">Kinase</keyword>
<feature type="site" description="Transition state stabilizer" evidence="9">
    <location>
        <position position="14"/>
    </location>
</feature>
<comment type="similarity">
    <text evidence="9">Belongs to the acetylglutamate kinase family. ArgB subfamily.</text>
</comment>
<evidence type="ECO:0000256" key="1">
    <source>
        <dbReference type="ARBA" id="ARBA00004828"/>
    </source>
</evidence>
<dbReference type="SUPFAM" id="SSF53633">
    <property type="entry name" value="Carbamate kinase-like"/>
    <property type="match status" value="1"/>
</dbReference>
<feature type="binding site" evidence="9">
    <location>
        <begin position="49"/>
        <end position="50"/>
    </location>
    <ligand>
        <name>substrate</name>
    </ligand>
</feature>
<keyword evidence="5 9" id="KW-0547">Nucleotide-binding</keyword>
<dbReference type="GO" id="GO:0042450">
    <property type="term" value="P:L-arginine biosynthetic process via ornithine"/>
    <property type="evidence" value="ECO:0007669"/>
    <property type="project" value="UniProtKB-UniRule"/>
</dbReference>
<evidence type="ECO:0000256" key="6">
    <source>
        <dbReference type="ARBA" id="ARBA00022777"/>
    </source>
</evidence>
<evidence type="ECO:0000256" key="2">
    <source>
        <dbReference type="ARBA" id="ARBA00022571"/>
    </source>
</evidence>
<dbReference type="AlphaFoldDB" id="A0A6B1DXG9"/>
<dbReference type="PANTHER" id="PTHR23342">
    <property type="entry name" value="N-ACETYLGLUTAMATE SYNTHASE"/>
    <property type="match status" value="1"/>
</dbReference>
<comment type="subcellular location">
    <subcellularLocation>
        <location evidence="9">Cytoplasm</location>
    </subcellularLocation>
</comment>
<keyword evidence="3 9" id="KW-0028">Amino-acid biosynthesis</keyword>
<dbReference type="Pfam" id="PF00696">
    <property type="entry name" value="AA_kinase"/>
    <property type="match status" value="1"/>
</dbReference>
<dbReference type="GO" id="GO:0005524">
    <property type="term" value="F:ATP binding"/>
    <property type="evidence" value="ECO:0007669"/>
    <property type="project" value="UniProtKB-UniRule"/>
</dbReference>
<dbReference type="InterPro" id="IPR004662">
    <property type="entry name" value="AcgluKinase_fam"/>
</dbReference>
<keyword evidence="4 9" id="KW-0808">Transferase</keyword>
<dbReference type="HAMAP" id="MF_00082">
    <property type="entry name" value="ArgB"/>
    <property type="match status" value="1"/>
</dbReference>
<evidence type="ECO:0000259" key="10">
    <source>
        <dbReference type="Pfam" id="PF00696"/>
    </source>
</evidence>
<dbReference type="Gene3D" id="3.40.1160.10">
    <property type="entry name" value="Acetylglutamate kinase-like"/>
    <property type="match status" value="1"/>
</dbReference>
<dbReference type="CDD" id="cd04238">
    <property type="entry name" value="AAK_NAGK-like"/>
    <property type="match status" value="1"/>
</dbReference>
<comment type="catalytic activity">
    <reaction evidence="8 9">
        <text>N-acetyl-L-glutamate + ATP = N-acetyl-L-glutamyl 5-phosphate + ADP</text>
        <dbReference type="Rhea" id="RHEA:14629"/>
        <dbReference type="ChEBI" id="CHEBI:30616"/>
        <dbReference type="ChEBI" id="CHEBI:44337"/>
        <dbReference type="ChEBI" id="CHEBI:57936"/>
        <dbReference type="ChEBI" id="CHEBI:456216"/>
        <dbReference type="EC" id="2.7.2.8"/>
    </reaction>
</comment>
<evidence type="ECO:0000256" key="7">
    <source>
        <dbReference type="ARBA" id="ARBA00022840"/>
    </source>
</evidence>
<dbReference type="GO" id="GO:0003991">
    <property type="term" value="F:acetylglutamate kinase activity"/>
    <property type="evidence" value="ECO:0007669"/>
    <property type="project" value="UniProtKB-UniRule"/>
</dbReference>
<feature type="site" description="Transition state stabilizer" evidence="9">
    <location>
        <position position="226"/>
    </location>
</feature>
<sequence>MSQDQDQTRPVVLKIGGGELDSPEFMTELADTVAALQETGEAIVVVHGGGKTIAEWQTAVGLQPEFIDGLRVTTEESLAVAEMVLSGTLNKRLVRVLGNRGLAAVGISGVDSGTVRVTPLHSPKGDLGRVGDVTGVDLSLISLLLQDGRIPVISPISVCLEDGLHYNVNADHVAMAVAAALPANRLVFLTNVPGVQIAGRPVRAMTAEQAQTWIEEGHIRDGMVVKVQSALEAIGRGVLQAVITDLAGIRSGKGTGVLHADNVQR</sequence>
<dbReference type="PIRSF" id="PIRSF000728">
    <property type="entry name" value="NAGK"/>
    <property type="match status" value="1"/>
</dbReference>
<protein>
    <recommendedName>
        <fullName evidence="9">Acetylglutamate kinase</fullName>
        <ecNumber evidence="9">2.7.2.8</ecNumber>
    </recommendedName>
    <alternativeName>
        <fullName evidence="9">N-acetyl-L-glutamate 5-phosphotransferase</fullName>
    </alternativeName>
    <alternativeName>
        <fullName evidence="9">NAG kinase</fullName>
        <shortName evidence="9">NAGK</shortName>
    </alternativeName>
</protein>
<dbReference type="EMBL" id="VXPY01000104">
    <property type="protein sequence ID" value="MYD91607.1"/>
    <property type="molecule type" value="Genomic_DNA"/>
</dbReference>
<dbReference type="PANTHER" id="PTHR23342:SF0">
    <property type="entry name" value="N-ACETYLGLUTAMATE SYNTHASE, MITOCHONDRIAL"/>
    <property type="match status" value="1"/>
</dbReference>
<dbReference type="EC" id="2.7.2.8" evidence="9"/>
<dbReference type="InterPro" id="IPR036393">
    <property type="entry name" value="AceGlu_kinase-like_sf"/>
</dbReference>
<keyword evidence="2 9" id="KW-0055">Arginine biosynthesis</keyword>
<name>A0A6B1DXG9_9CHLR</name>
<gene>
    <name evidence="9 11" type="primary">argB</name>
    <name evidence="11" type="ORF">F4Y08_14965</name>
</gene>
<evidence type="ECO:0000256" key="3">
    <source>
        <dbReference type="ARBA" id="ARBA00022605"/>
    </source>
</evidence>
<comment type="caution">
    <text evidence="11">The sequence shown here is derived from an EMBL/GenBank/DDBJ whole genome shotgun (WGS) entry which is preliminary data.</text>
</comment>
<dbReference type="InterPro" id="IPR001048">
    <property type="entry name" value="Asp/Glu/Uridylate_kinase"/>
</dbReference>
<proteinExistence type="inferred from homology"/>
<evidence type="ECO:0000256" key="8">
    <source>
        <dbReference type="ARBA" id="ARBA00048141"/>
    </source>
</evidence>
<feature type="binding site" evidence="9">
    <location>
        <position position="167"/>
    </location>
    <ligand>
        <name>substrate</name>
    </ligand>
</feature>
<comment type="function">
    <text evidence="9">Catalyzes the ATP-dependent phosphorylation of N-acetyl-L-glutamate.</text>
</comment>
<reference evidence="11" key="1">
    <citation type="submission" date="2019-09" db="EMBL/GenBank/DDBJ databases">
        <title>Characterisation of the sponge microbiome using genome-centric metagenomics.</title>
        <authorList>
            <person name="Engelberts J.P."/>
            <person name="Robbins S.J."/>
            <person name="De Goeij J.M."/>
            <person name="Aranda M."/>
            <person name="Bell S.C."/>
            <person name="Webster N.S."/>
        </authorList>
    </citation>
    <scope>NUCLEOTIDE SEQUENCE</scope>
    <source>
        <strain evidence="11">SB0662_bin_9</strain>
    </source>
</reference>